<keyword evidence="4 7" id="KW-0812">Transmembrane</keyword>
<keyword evidence="2 7" id="KW-0813">Transport</keyword>
<comment type="subcellular location">
    <subcellularLocation>
        <location evidence="1 7">Cell outer membrane</location>
        <topology evidence="1 7">Multi-pass membrane protein</topology>
    </subcellularLocation>
</comment>
<dbReference type="Proteomes" id="UP001297092">
    <property type="component" value="Unassembled WGS sequence"/>
</dbReference>
<feature type="signal peptide" evidence="8">
    <location>
        <begin position="1"/>
        <end position="20"/>
    </location>
</feature>
<evidence type="ECO:0000256" key="6">
    <source>
        <dbReference type="ARBA" id="ARBA00023237"/>
    </source>
</evidence>
<dbReference type="SUPFAM" id="SSF49464">
    <property type="entry name" value="Carboxypeptidase regulatory domain-like"/>
    <property type="match status" value="1"/>
</dbReference>
<dbReference type="PANTHER" id="PTHR30069">
    <property type="entry name" value="TONB-DEPENDENT OUTER MEMBRANE RECEPTOR"/>
    <property type="match status" value="1"/>
</dbReference>
<evidence type="ECO:0000256" key="3">
    <source>
        <dbReference type="ARBA" id="ARBA00022452"/>
    </source>
</evidence>
<feature type="chain" id="PRO_5047094509" evidence="8">
    <location>
        <begin position="21"/>
        <end position="935"/>
    </location>
</feature>
<name>A0ABS5S1X9_9FLAO</name>
<dbReference type="RefSeq" id="WP_214111858.1">
    <property type="nucleotide sequence ID" value="NZ_JAHCTB010000001.1"/>
</dbReference>
<keyword evidence="6 7" id="KW-0998">Cell outer membrane</keyword>
<evidence type="ECO:0000256" key="5">
    <source>
        <dbReference type="ARBA" id="ARBA00023136"/>
    </source>
</evidence>
<evidence type="ECO:0000313" key="10">
    <source>
        <dbReference type="EMBL" id="MBT0606993.1"/>
    </source>
</evidence>
<sequence length="935" mass="102418">MKKLLLIMLFLSTFASFSQGKVTGKIIDAQSGQPLSGANVVETGTSNGTIADFDGNFTINVKSNSGTLTFSFVGFLETTASYTLNNGIANVGQISMTTDTDALEEVVITASGVVDIAKDRETPVAVSTIRSEEIQEKLGSQEFPEILNNTPSIYATKQGGGFGDARINIRGFDTQNSAVLINGIPVNDMENGIVYWSNWAGLSDVASAIQVQRGLGSSKLTVSSVGGTINVITRSADRQEGGFFSGTVGNNNYIKNVASYSTGLSENGWSGSFLFSRTEGDGYVDGTEFEAYNYYIGVGYKPNDSHSFEFTLTGAPQQHNQRGFAPAISDYIQYGSNGEPRIKYNSDWGLRNGREFTFAGNFYHKPLASLNWEWDLSENSKISTSAYASFGRGGSVGSIGRINRNQSFALPKTENGLVPVDAIIAYNSGGFVPELGGVRFGYSGGGGAFQGQFVNGNNSSSQFVSDSGFINGRQNGISQRSSVNSHNWYGLISNFETNLNENLTMDFGIDLRSYTGFHYRRLVDLLGADVYVDSDNINNPYRFLTETYEPTVGNTFNVFKSIDDEEKIDYYNDGNVSWLGAFGQLEYSNETISGFVQGAISNQGFQRVDYFNYLDSDPEQESKTENILGGNIKGGVNFNIDEKNNIFANAGYYSKQPLFDAVFPSFVSNEINENLVNEKIIGTEIGYGFRTRGFRANLNLYRTSWDDRFSTISQNIDVNGTPEDSNDDIRGTANIQGIKQVHMGAEFDFTARINDVLSFNGMVSYGDWRYDGNVSAAFFDESNQPILENGQPSVGTLYLDDIKVGDAAQFTASLGTSVNILKNLKVDANYRFADKLYAEINAEDFDTPDNNGSLELPSFGLLDAGLSFSVPFMERYKTLDFRLNINNVLDKTYISESDTNFFAQPGDPTYDGIATSNRVFFGFGTTWNASVRLNF</sequence>
<dbReference type="Gene3D" id="2.40.170.20">
    <property type="entry name" value="TonB-dependent receptor, beta-barrel domain"/>
    <property type="match status" value="1"/>
</dbReference>
<evidence type="ECO:0000256" key="7">
    <source>
        <dbReference type="PROSITE-ProRule" id="PRU01360"/>
    </source>
</evidence>
<dbReference type="Pfam" id="PF13715">
    <property type="entry name" value="CarbopepD_reg_2"/>
    <property type="match status" value="1"/>
</dbReference>
<evidence type="ECO:0000256" key="8">
    <source>
        <dbReference type="SAM" id="SignalP"/>
    </source>
</evidence>
<keyword evidence="8" id="KW-0732">Signal</keyword>
<dbReference type="PROSITE" id="PS52016">
    <property type="entry name" value="TONB_DEPENDENT_REC_3"/>
    <property type="match status" value="1"/>
</dbReference>
<gene>
    <name evidence="10" type="ORF">KIV10_02245</name>
</gene>
<evidence type="ECO:0000259" key="9">
    <source>
        <dbReference type="Pfam" id="PF07715"/>
    </source>
</evidence>
<protein>
    <submittedName>
        <fullName evidence="10">Carboxypeptidase-like regulatory domain-containing protein</fullName>
    </submittedName>
</protein>
<comment type="similarity">
    <text evidence="7">Belongs to the TonB-dependent receptor family.</text>
</comment>
<dbReference type="InterPro" id="IPR039426">
    <property type="entry name" value="TonB-dep_rcpt-like"/>
</dbReference>
<comment type="caution">
    <text evidence="10">The sequence shown here is derived from an EMBL/GenBank/DDBJ whole genome shotgun (WGS) entry which is preliminary data.</text>
</comment>
<keyword evidence="5 7" id="KW-0472">Membrane</keyword>
<keyword evidence="3 7" id="KW-1134">Transmembrane beta strand</keyword>
<evidence type="ECO:0000256" key="4">
    <source>
        <dbReference type="ARBA" id="ARBA00022692"/>
    </source>
</evidence>
<feature type="domain" description="TonB-dependent receptor plug" evidence="9">
    <location>
        <begin position="119"/>
        <end position="228"/>
    </location>
</feature>
<keyword evidence="11" id="KW-1185">Reference proteome</keyword>
<dbReference type="EMBL" id="JAHCTB010000001">
    <property type="protein sequence ID" value="MBT0606993.1"/>
    <property type="molecule type" value="Genomic_DNA"/>
</dbReference>
<evidence type="ECO:0000313" key="11">
    <source>
        <dbReference type="Proteomes" id="UP001297092"/>
    </source>
</evidence>
<accession>A0ABS5S1X9</accession>
<dbReference type="InterPro" id="IPR012910">
    <property type="entry name" value="Plug_dom"/>
</dbReference>
<dbReference type="SUPFAM" id="SSF56935">
    <property type="entry name" value="Porins"/>
    <property type="match status" value="1"/>
</dbReference>
<evidence type="ECO:0000256" key="2">
    <source>
        <dbReference type="ARBA" id="ARBA00022448"/>
    </source>
</evidence>
<dbReference type="InterPro" id="IPR037066">
    <property type="entry name" value="Plug_dom_sf"/>
</dbReference>
<dbReference type="Gene3D" id="2.170.130.10">
    <property type="entry name" value="TonB-dependent receptor, plug domain"/>
    <property type="match status" value="1"/>
</dbReference>
<dbReference type="Pfam" id="PF07715">
    <property type="entry name" value="Plug"/>
    <property type="match status" value="1"/>
</dbReference>
<evidence type="ECO:0000256" key="1">
    <source>
        <dbReference type="ARBA" id="ARBA00004571"/>
    </source>
</evidence>
<dbReference type="Gene3D" id="2.60.40.1120">
    <property type="entry name" value="Carboxypeptidase-like, regulatory domain"/>
    <property type="match status" value="1"/>
</dbReference>
<organism evidence="10 11">
    <name type="scientific">Aequorivita echinoideorum</name>
    <dbReference type="NCBI Taxonomy" id="1549647"/>
    <lineage>
        <taxon>Bacteria</taxon>
        <taxon>Pseudomonadati</taxon>
        <taxon>Bacteroidota</taxon>
        <taxon>Flavobacteriia</taxon>
        <taxon>Flavobacteriales</taxon>
        <taxon>Flavobacteriaceae</taxon>
        <taxon>Aequorivita</taxon>
    </lineage>
</organism>
<proteinExistence type="inferred from homology"/>
<dbReference type="InterPro" id="IPR008969">
    <property type="entry name" value="CarboxyPept-like_regulatory"/>
</dbReference>
<dbReference type="PANTHER" id="PTHR30069:SF49">
    <property type="entry name" value="OUTER MEMBRANE PROTEIN C"/>
    <property type="match status" value="1"/>
</dbReference>
<dbReference type="InterPro" id="IPR036942">
    <property type="entry name" value="Beta-barrel_TonB_sf"/>
</dbReference>
<reference evidence="10 11" key="1">
    <citation type="submission" date="2021-05" db="EMBL/GenBank/DDBJ databases">
        <title>Aequorivita echinoideorum JCM 30378 genome.</title>
        <authorList>
            <person name="Zhang H."/>
            <person name="Li C."/>
        </authorList>
    </citation>
    <scope>NUCLEOTIDE SEQUENCE [LARGE SCALE GENOMIC DNA]</scope>
    <source>
        <strain evidence="10 11">JCM30378</strain>
    </source>
</reference>